<dbReference type="PROSITE" id="PS51257">
    <property type="entry name" value="PROKAR_LIPOPROTEIN"/>
    <property type="match status" value="1"/>
</dbReference>
<dbReference type="AlphaFoldDB" id="A0A3G9G7G1"/>
<reference evidence="2" key="1">
    <citation type="journal article" date="2017" name="Biotechnol. Biofuels">
        <title>Evaluation of environmental bacterial communities as a factor affecting the growth of duckweed Lemna minor.</title>
        <authorList>
            <person name="Ishizawa H."/>
            <person name="Kuroda M."/>
            <person name="Morikawa M."/>
            <person name="Ike M."/>
        </authorList>
    </citation>
    <scope>NUCLEOTIDE SEQUENCE [LARGE SCALE GENOMIC DNA]</scope>
    <source>
        <strain evidence="2">M6</strain>
    </source>
</reference>
<accession>A0A3G9G7G1</accession>
<name>A0A3G9G7G1_9CAUL</name>
<dbReference type="Proteomes" id="UP000278756">
    <property type="component" value="Chromosome 2"/>
</dbReference>
<reference evidence="2" key="2">
    <citation type="journal article" date="2017" name="Plant Physiol. Biochem.">
        <title>Differential oxidative and antioxidative response of duckweed Lemna minor toward plant growth promoting/inhibiting bacteria.</title>
        <authorList>
            <person name="Ishizawa H."/>
            <person name="Kuroda M."/>
            <person name="Morikawa M."/>
            <person name="Ike M."/>
        </authorList>
    </citation>
    <scope>NUCLEOTIDE SEQUENCE [LARGE SCALE GENOMIC DNA]</scope>
    <source>
        <strain evidence="2">M6</strain>
    </source>
</reference>
<dbReference type="RefSeq" id="WP_172961249.1">
    <property type="nucleotide sequence ID" value="NZ_AP018828.1"/>
</dbReference>
<evidence type="ECO:0000313" key="2">
    <source>
        <dbReference type="Proteomes" id="UP000278756"/>
    </source>
</evidence>
<gene>
    <name evidence="1" type="ORF">EM6_2429</name>
</gene>
<protein>
    <submittedName>
        <fullName evidence="1">Uncharacterized protein</fullName>
    </submittedName>
</protein>
<organism evidence="1 2">
    <name type="scientific">Asticcacaulis excentricus</name>
    <dbReference type="NCBI Taxonomy" id="78587"/>
    <lineage>
        <taxon>Bacteria</taxon>
        <taxon>Pseudomonadati</taxon>
        <taxon>Pseudomonadota</taxon>
        <taxon>Alphaproteobacteria</taxon>
        <taxon>Caulobacterales</taxon>
        <taxon>Caulobacteraceae</taxon>
        <taxon>Asticcacaulis</taxon>
    </lineage>
</organism>
<evidence type="ECO:0000313" key="1">
    <source>
        <dbReference type="EMBL" id="BBF81821.1"/>
    </source>
</evidence>
<proteinExistence type="predicted"/>
<sequence>MLSRFGLFVSKRALYVVTGWLILFAAQLSVASCTPEPVTGYAVRISAER</sequence>
<dbReference type="EMBL" id="AP018828">
    <property type="protein sequence ID" value="BBF81821.1"/>
    <property type="molecule type" value="Genomic_DNA"/>
</dbReference>